<feature type="compositionally biased region" description="Low complexity" evidence="1">
    <location>
        <begin position="212"/>
        <end position="221"/>
    </location>
</feature>
<dbReference type="InterPro" id="IPR008984">
    <property type="entry name" value="SMAD_FHA_dom_sf"/>
</dbReference>
<evidence type="ECO:0000313" key="4">
    <source>
        <dbReference type="Proteomes" id="UP000749646"/>
    </source>
</evidence>
<keyword evidence="4" id="KW-1185">Reference proteome</keyword>
<organism evidence="3 4">
    <name type="scientific">Modicella reniformis</name>
    <dbReference type="NCBI Taxonomy" id="1440133"/>
    <lineage>
        <taxon>Eukaryota</taxon>
        <taxon>Fungi</taxon>
        <taxon>Fungi incertae sedis</taxon>
        <taxon>Mucoromycota</taxon>
        <taxon>Mortierellomycotina</taxon>
        <taxon>Mortierellomycetes</taxon>
        <taxon>Mortierellales</taxon>
        <taxon>Mortierellaceae</taxon>
        <taxon>Modicella</taxon>
    </lineage>
</organism>
<name>A0A9P6INY0_9FUNG</name>
<feature type="compositionally biased region" description="Basic and acidic residues" evidence="1">
    <location>
        <begin position="420"/>
        <end position="432"/>
    </location>
</feature>
<feature type="region of interest" description="Disordered" evidence="1">
    <location>
        <begin position="348"/>
        <end position="531"/>
    </location>
</feature>
<feature type="compositionally biased region" description="Basic and acidic residues" evidence="1">
    <location>
        <begin position="738"/>
        <end position="754"/>
    </location>
</feature>
<dbReference type="AlphaFoldDB" id="A0A9P6INY0"/>
<protein>
    <recommendedName>
        <fullName evidence="2">FHA domain-containing protein</fullName>
    </recommendedName>
</protein>
<dbReference type="PROSITE" id="PS50006">
    <property type="entry name" value="FHA_DOMAIN"/>
    <property type="match status" value="1"/>
</dbReference>
<dbReference type="OrthoDB" id="5348546at2759"/>
<feature type="compositionally biased region" description="Polar residues" evidence="1">
    <location>
        <begin position="507"/>
        <end position="523"/>
    </location>
</feature>
<feature type="region of interest" description="Disordered" evidence="1">
    <location>
        <begin position="179"/>
        <end position="221"/>
    </location>
</feature>
<dbReference type="Gene3D" id="2.60.200.20">
    <property type="match status" value="1"/>
</dbReference>
<feature type="compositionally biased region" description="Acidic residues" evidence="1">
    <location>
        <begin position="295"/>
        <end position="310"/>
    </location>
</feature>
<reference evidence="3" key="1">
    <citation type="journal article" date="2020" name="Fungal Divers.">
        <title>Resolving the Mortierellaceae phylogeny through synthesis of multi-gene phylogenetics and phylogenomics.</title>
        <authorList>
            <person name="Vandepol N."/>
            <person name="Liber J."/>
            <person name="Desiro A."/>
            <person name="Na H."/>
            <person name="Kennedy M."/>
            <person name="Barry K."/>
            <person name="Grigoriev I.V."/>
            <person name="Miller A.N."/>
            <person name="O'Donnell K."/>
            <person name="Stajich J.E."/>
            <person name="Bonito G."/>
        </authorList>
    </citation>
    <scope>NUCLEOTIDE SEQUENCE</scope>
    <source>
        <strain evidence="3">MES-2147</strain>
    </source>
</reference>
<gene>
    <name evidence="3" type="ORF">BGZ65_000078</name>
</gene>
<feature type="region of interest" description="Disordered" evidence="1">
    <location>
        <begin position="651"/>
        <end position="784"/>
    </location>
</feature>
<comment type="caution">
    <text evidence="3">The sequence shown here is derived from an EMBL/GenBank/DDBJ whole genome shotgun (WGS) entry which is preliminary data.</text>
</comment>
<dbReference type="SUPFAM" id="SSF49879">
    <property type="entry name" value="SMAD/FHA domain"/>
    <property type="match status" value="1"/>
</dbReference>
<feature type="compositionally biased region" description="Polar residues" evidence="1">
    <location>
        <begin position="189"/>
        <end position="199"/>
    </location>
</feature>
<feature type="compositionally biased region" description="Basic and acidic residues" evidence="1">
    <location>
        <begin position="493"/>
        <end position="505"/>
    </location>
</feature>
<proteinExistence type="predicted"/>
<accession>A0A9P6INY0</accession>
<dbReference type="Proteomes" id="UP000749646">
    <property type="component" value="Unassembled WGS sequence"/>
</dbReference>
<feature type="compositionally biased region" description="Polar residues" evidence="1">
    <location>
        <begin position="399"/>
        <end position="419"/>
    </location>
</feature>
<feature type="compositionally biased region" description="Low complexity" evidence="1">
    <location>
        <begin position="348"/>
        <end position="390"/>
    </location>
</feature>
<dbReference type="InterPro" id="IPR000253">
    <property type="entry name" value="FHA_dom"/>
</dbReference>
<evidence type="ECO:0000259" key="2">
    <source>
        <dbReference type="PROSITE" id="PS50006"/>
    </source>
</evidence>
<dbReference type="Pfam" id="PF00498">
    <property type="entry name" value="FHA"/>
    <property type="match status" value="1"/>
</dbReference>
<feature type="compositionally biased region" description="Low complexity" evidence="1">
    <location>
        <begin position="438"/>
        <end position="452"/>
    </location>
</feature>
<dbReference type="CDD" id="cd22699">
    <property type="entry name" value="FHA_PLM2-like"/>
    <property type="match status" value="1"/>
</dbReference>
<evidence type="ECO:0000313" key="3">
    <source>
        <dbReference type="EMBL" id="KAF9941977.1"/>
    </source>
</evidence>
<evidence type="ECO:0000256" key="1">
    <source>
        <dbReference type="SAM" id="MobiDB-lite"/>
    </source>
</evidence>
<feature type="compositionally biased region" description="Acidic residues" evidence="1">
    <location>
        <begin position="755"/>
        <end position="777"/>
    </location>
</feature>
<dbReference type="EMBL" id="JAAAHW010009384">
    <property type="protein sequence ID" value="KAF9941977.1"/>
    <property type="molecule type" value="Genomic_DNA"/>
</dbReference>
<feature type="domain" description="FHA" evidence="2">
    <location>
        <begin position="61"/>
        <end position="113"/>
    </location>
</feature>
<feature type="region of interest" description="Disordered" evidence="1">
    <location>
        <begin position="234"/>
        <end position="332"/>
    </location>
</feature>
<feature type="compositionally biased region" description="Basic and acidic residues" evidence="1">
    <location>
        <begin position="284"/>
        <end position="294"/>
    </location>
</feature>
<feature type="compositionally biased region" description="Low complexity" evidence="1">
    <location>
        <begin position="459"/>
        <end position="468"/>
    </location>
</feature>
<sequence length="784" mass="85189">MDLMKENQPASTDAAWKKQDVGGLELLLKAAQRTDLASKETGVRKSKEPSMVLNGSYKTPVIVGRGSQATLNLGRINKQVSRRHAVVQWCHVSSAFLITVLGQNGVRINGTGYPSGQQAMLQDGDIVDLVGVKMLFRTPAGSPPSLPPGRCSSPSEKFLESGLLYGDDLESISVAVPAGLETPPKRTHNTTSAHQQFSSPIGHDMSPPPLSSSPSSHLTHPTSARMRYNMHMASSSNRSHYDSPPPSSDAGTEFGSSPFKSRPIFTMPHDASPVRRPLLGLESPKSEDHHHIFLDDNDNDDADDDDDDEPPPSPTKFSGQRTPLAPLSLVENNGQSNNTLIFQLAATSATGRAAAATAAESSTPALPMTKAQSKPTKTQKSSSASTKSVTGGAKDTKPKSTLTVKENDNKASSATVFNQEKNKPTKDSHRQLVVEPLKVTTPKGTKVGKATTLQSATPSQSSSSSSSSTVKDHVHTMNAGDDASSKARPSSQRAKDSLPQEKGKVDNGNSHNKVDDSSLSSRESPLDAPAEKSAMDYTEMIIDTLVFARKKKSMTLSELFDDMIASQPSLTETQKPEEIKEQMLQCLSAARCVGKITRRGKDANNKPLENQWYYIPECDHNVMRKLTRQEVMPSARKCTLKDKQYFFKMPPKLPYHRKSTSPYAVKPSARRTKESSRLSAGADENEAESSSSPSSSEAEEEADKPLQAKRKRKAVVSGYADKMHKSKLTSSAKVGYRKNNDMPHNKDDNRKVEEKEEQDDDDEDDDDGQNDSLDDISELSGLSD</sequence>